<evidence type="ECO:0000313" key="2">
    <source>
        <dbReference type="EMBL" id="MBU5590171.1"/>
    </source>
</evidence>
<accession>A0ABS6EVS6</accession>
<dbReference type="PROSITE" id="PS51186">
    <property type="entry name" value="GNAT"/>
    <property type="match status" value="1"/>
</dbReference>
<dbReference type="Pfam" id="PF13302">
    <property type="entry name" value="Acetyltransf_3"/>
    <property type="match status" value="1"/>
</dbReference>
<comment type="caution">
    <text evidence="2">The sequence shown here is derived from an EMBL/GenBank/DDBJ whole genome shotgun (WGS) entry which is preliminary data.</text>
</comment>
<keyword evidence="3" id="KW-1185">Reference proteome</keyword>
<proteinExistence type="predicted"/>
<dbReference type="PANTHER" id="PTHR43415">
    <property type="entry name" value="SPERMIDINE N(1)-ACETYLTRANSFERASE"/>
    <property type="match status" value="1"/>
</dbReference>
<evidence type="ECO:0000259" key="1">
    <source>
        <dbReference type="PROSITE" id="PS51186"/>
    </source>
</evidence>
<sequence>MKFSLKVRTEEDTKKILNWCYEGIYSFYDNNIQQEKIDNIISLTGSDRAFSVVNEEGELVGNCEFYDVSDNEEEEILAVGIQMEPSLTGRGYGTEFSMAIIEEGRERLKYDYLELSVADFNTRARKVYEKIGFKKIDEIYNEIRGNKYKFIIMAKKFKDN</sequence>
<name>A0ABS6EVS6_9CLOT</name>
<dbReference type="InterPro" id="IPR000182">
    <property type="entry name" value="GNAT_dom"/>
</dbReference>
<dbReference type="Proteomes" id="UP000736583">
    <property type="component" value="Unassembled WGS sequence"/>
</dbReference>
<dbReference type="PANTHER" id="PTHR43415:SF3">
    <property type="entry name" value="GNAT-FAMILY ACETYLTRANSFERASE"/>
    <property type="match status" value="1"/>
</dbReference>
<organism evidence="2 3">
    <name type="scientific">Clostridium simiarum</name>
    <dbReference type="NCBI Taxonomy" id="2841506"/>
    <lineage>
        <taxon>Bacteria</taxon>
        <taxon>Bacillati</taxon>
        <taxon>Bacillota</taxon>
        <taxon>Clostridia</taxon>
        <taxon>Eubacteriales</taxon>
        <taxon>Clostridiaceae</taxon>
        <taxon>Clostridium</taxon>
    </lineage>
</organism>
<protein>
    <submittedName>
        <fullName evidence="2">GNAT family N-acetyltransferase</fullName>
    </submittedName>
</protein>
<evidence type="ECO:0000313" key="3">
    <source>
        <dbReference type="Proteomes" id="UP000736583"/>
    </source>
</evidence>
<dbReference type="RefSeq" id="WP_216455433.1">
    <property type="nucleotide sequence ID" value="NZ_JAHLQL010000001.1"/>
</dbReference>
<gene>
    <name evidence="2" type="ORF">KQI89_00175</name>
</gene>
<dbReference type="EMBL" id="JAHLQL010000001">
    <property type="protein sequence ID" value="MBU5590171.1"/>
    <property type="molecule type" value="Genomic_DNA"/>
</dbReference>
<feature type="domain" description="N-acetyltransferase" evidence="1">
    <location>
        <begin position="3"/>
        <end position="158"/>
    </location>
</feature>
<reference evidence="2 3" key="1">
    <citation type="submission" date="2021-06" db="EMBL/GenBank/DDBJ databases">
        <authorList>
            <person name="Sun Q."/>
            <person name="Li D."/>
        </authorList>
    </citation>
    <scope>NUCLEOTIDE SEQUENCE [LARGE SCALE GENOMIC DNA]</scope>
    <source>
        <strain evidence="2 3">MSJ-4</strain>
    </source>
</reference>